<dbReference type="AlphaFoldDB" id="A0A382GD86"/>
<dbReference type="Pfam" id="PF12146">
    <property type="entry name" value="Hydrolase_4"/>
    <property type="match status" value="1"/>
</dbReference>
<dbReference type="InterPro" id="IPR029058">
    <property type="entry name" value="AB_hydrolase_fold"/>
</dbReference>
<proteinExistence type="predicted"/>
<dbReference type="SUPFAM" id="SSF53474">
    <property type="entry name" value="alpha/beta-Hydrolases"/>
    <property type="match status" value="1"/>
</dbReference>
<feature type="transmembrane region" description="Helical" evidence="1">
    <location>
        <begin position="6"/>
        <end position="25"/>
    </location>
</feature>
<name>A0A382GD86_9ZZZZ</name>
<organism evidence="3">
    <name type="scientific">marine metagenome</name>
    <dbReference type="NCBI Taxonomy" id="408172"/>
    <lineage>
        <taxon>unclassified sequences</taxon>
        <taxon>metagenomes</taxon>
        <taxon>ecological metagenomes</taxon>
    </lineage>
</organism>
<dbReference type="Gene3D" id="3.40.50.1820">
    <property type="entry name" value="alpha/beta hydrolase"/>
    <property type="match status" value="1"/>
</dbReference>
<keyword evidence="1" id="KW-1133">Transmembrane helix</keyword>
<dbReference type="EMBL" id="UINC01054711">
    <property type="protein sequence ID" value="SVB72745.1"/>
    <property type="molecule type" value="Genomic_DNA"/>
</dbReference>
<dbReference type="PANTHER" id="PTHR12277:SF81">
    <property type="entry name" value="PROTEIN ABHD13"/>
    <property type="match status" value="1"/>
</dbReference>
<feature type="domain" description="Serine aminopeptidase S33" evidence="2">
    <location>
        <begin position="75"/>
        <end position="179"/>
    </location>
</feature>
<dbReference type="PANTHER" id="PTHR12277">
    <property type="entry name" value="ALPHA/BETA HYDROLASE DOMAIN-CONTAINING PROTEIN"/>
    <property type="match status" value="1"/>
</dbReference>
<reference evidence="3" key="1">
    <citation type="submission" date="2018-05" db="EMBL/GenBank/DDBJ databases">
        <authorList>
            <person name="Lanie J.A."/>
            <person name="Ng W.-L."/>
            <person name="Kazmierczak K.M."/>
            <person name="Andrzejewski T.M."/>
            <person name="Davidsen T.M."/>
            <person name="Wayne K.J."/>
            <person name="Tettelin H."/>
            <person name="Glass J.I."/>
            <person name="Rusch D."/>
            <person name="Podicherti R."/>
            <person name="Tsui H.-C.T."/>
            <person name="Winkler M.E."/>
        </authorList>
    </citation>
    <scope>NUCLEOTIDE SEQUENCE</scope>
</reference>
<evidence type="ECO:0000259" key="2">
    <source>
        <dbReference type="Pfam" id="PF12146"/>
    </source>
</evidence>
<sequence length="270" mass="30684">MTKMLLIIIYAIGIYALLVLFLFFFQRSYLYFPSKEKIDVSYFIDSGLKEIELTTSDGLVLKSWFKKPSKQDGYTILIFHGNAGHVGHRVEKFKRFITAGYGFLFLEYRGYGGNQGKPTEKGLYNDALSALEFLSKQQIFSDKTILYGESLGCGIAVKLSSETAFAATVLEAPFTSIADVAQRQYWYLPAKWLVLDRYDILRIIGNIKSPLLVIHGEKDNIINISLGKKVFDAAPQPKEALFVPNAGHNNLFEFNVEEKLLIFLEKQKNY</sequence>
<gene>
    <name evidence="3" type="ORF">METZ01_LOCUS225599</name>
</gene>
<keyword evidence="1" id="KW-0472">Membrane</keyword>
<evidence type="ECO:0000313" key="3">
    <source>
        <dbReference type="EMBL" id="SVB72745.1"/>
    </source>
</evidence>
<dbReference type="InterPro" id="IPR022742">
    <property type="entry name" value="Hydrolase_4"/>
</dbReference>
<keyword evidence="1" id="KW-0812">Transmembrane</keyword>
<protein>
    <recommendedName>
        <fullName evidence="2">Serine aminopeptidase S33 domain-containing protein</fullName>
    </recommendedName>
</protein>
<evidence type="ECO:0000256" key="1">
    <source>
        <dbReference type="SAM" id="Phobius"/>
    </source>
</evidence>
<accession>A0A382GD86</accession>